<evidence type="ECO:0000256" key="1">
    <source>
        <dbReference type="ARBA" id="ARBA00004429"/>
    </source>
</evidence>
<evidence type="ECO:0000256" key="12">
    <source>
        <dbReference type="ARBA" id="ARBA00033342"/>
    </source>
</evidence>
<dbReference type="InterPro" id="IPR038221">
    <property type="entry name" value="YidC_periplasmic_sf"/>
</dbReference>
<feature type="transmembrane region" description="Helical" evidence="13">
    <location>
        <begin position="417"/>
        <end position="444"/>
    </location>
</feature>
<dbReference type="Gene3D" id="2.70.98.90">
    <property type="match status" value="1"/>
</dbReference>
<dbReference type="Pfam" id="PF14849">
    <property type="entry name" value="YidC_periplas"/>
    <property type="match status" value="1"/>
</dbReference>
<feature type="compositionally biased region" description="Low complexity" evidence="14">
    <location>
        <begin position="51"/>
        <end position="60"/>
    </location>
</feature>
<evidence type="ECO:0000313" key="17">
    <source>
        <dbReference type="EMBL" id="TAA75086.1"/>
    </source>
</evidence>
<dbReference type="InterPro" id="IPR019998">
    <property type="entry name" value="Membr_insert_YidC"/>
</dbReference>
<dbReference type="InterPro" id="IPR028053">
    <property type="entry name" value="Membr_insert_YidC_N"/>
</dbReference>
<evidence type="ECO:0000313" key="18">
    <source>
        <dbReference type="Proteomes" id="UP000316238"/>
    </source>
</evidence>
<comment type="function">
    <text evidence="13">Required for the insertion and/or proper folding and/or complex formation of integral membrane proteins into the membrane. Involved in integration of membrane proteins that insert both dependently and independently of the Sec translocase complex, as well as at least some lipoproteins. Aids folding of multispanning membrane proteins.</text>
</comment>
<evidence type="ECO:0000256" key="5">
    <source>
        <dbReference type="ARBA" id="ARBA00022475"/>
    </source>
</evidence>
<evidence type="ECO:0000256" key="14">
    <source>
        <dbReference type="SAM" id="MobiDB-lite"/>
    </source>
</evidence>
<dbReference type="AlphaFoldDB" id="A0A521G241"/>
<keyword evidence="7 13" id="KW-0653">Protein transport</keyword>
<dbReference type="InterPro" id="IPR047196">
    <property type="entry name" value="YidC_ALB_C"/>
</dbReference>
<dbReference type="InterPro" id="IPR001708">
    <property type="entry name" value="YidC/ALB3/OXA1/COX18"/>
</dbReference>
<gene>
    <name evidence="13" type="primary">yidC</name>
    <name evidence="17" type="ORF">CDV28_11112</name>
</gene>
<evidence type="ECO:0000259" key="15">
    <source>
        <dbReference type="Pfam" id="PF02096"/>
    </source>
</evidence>
<dbReference type="GO" id="GO:0051205">
    <property type="term" value="P:protein insertion into membrane"/>
    <property type="evidence" value="ECO:0007669"/>
    <property type="project" value="TreeGrafter"/>
</dbReference>
<evidence type="ECO:0000256" key="4">
    <source>
        <dbReference type="ARBA" id="ARBA00022448"/>
    </source>
</evidence>
<dbReference type="GO" id="GO:0032977">
    <property type="term" value="F:membrane insertase activity"/>
    <property type="evidence" value="ECO:0007669"/>
    <property type="project" value="InterPro"/>
</dbReference>
<dbReference type="HAMAP" id="MF_01810">
    <property type="entry name" value="YidC_type1"/>
    <property type="match status" value="1"/>
</dbReference>
<sequence>MDMQRAFLAILLSFLILVGYQYLFVPVQPVVPTESNQHVTAVPQSSAQSETTATTAPPTPAAVVPTVALDSTARDITVETPLYKAIFFEQGGGLKSFILKKYRQARDKNSPPVELITVSSNPAEWPMTFTVDGGVAAGLPLFKAKETAISLNQGDASLLLQAELANGLHIERKLIFYADSYLIDSNCTVTNKGTAPAQVHPTLSMSNGPLHSGGAASSLFSGPAVYVNRQLHEISAKELSKGPLSFQGEVSWAAHMDSYFMLSLLPKKNSGSAITVMAIDEKKIRTVLTNGAIELAPGDAKVFAHEGYFGPKKMVYLKQAGYDLEEAINLGWFGVLAKPMLWLLNFFHDIFGNYGIAIILLTCVVKGAFWPITHKGMKSMKNMQKIQPKVAKLREKHKDDPVKMNQEMMAMYKTYKVNPIGGCLPMFIQIPFFFALYKVLMAAIELRHAPFMLWMHDLSAPDRLMLGFDIPWLHGIPVLTLLMGGTMFLQQKMSPTTADPQQAKMMQMMPVIFTVMFVNFASGLVLYWFVSNLLSILQQQLINRQTATAATPN</sequence>
<keyword evidence="8 13" id="KW-1133">Transmembrane helix</keyword>
<dbReference type="CDD" id="cd20070">
    <property type="entry name" value="5TM_YidC_Alb3"/>
    <property type="match status" value="1"/>
</dbReference>
<proteinExistence type="inferred from homology"/>
<keyword evidence="4 13" id="KW-0813">Transport</keyword>
<feature type="compositionally biased region" description="Polar residues" evidence="14">
    <location>
        <begin position="41"/>
        <end position="50"/>
    </location>
</feature>
<dbReference type="GO" id="GO:0015031">
    <property type="term" value="P:protein transport"/>
    <property type="evidence" value="ECO:0007669"/>
    <property type="project" value="UniProtKB-KW"/>
</dbReference>
<reference evidence="17" key="1">
    <citation type="submission" date="2017-07" db="EMBL/GenBank/DDBJ databases">
        <title>The cable genome - Insights into the physiology and evolution of filamentous bacteria capable of sulfide oxidation via long distance electron transfer.</title>
        <authorList>
            <person name="Thorup C."/>
            <person name="Bjerg J.T."/>
            <person name="Schreiber L."/>
            <person name="Nielsen L.P."/>
            <person name="Kjeldsen K.U."/>
            <person name="Boesen T."/>
            <person name="Boggild A."/>
            <person name="Meysman F."/>
            <person name="Geelhoed J."/>
            <person name="Schramm A."/>
        </authorList>
    </citation>
    <scope>NUCLEOTIDE SEQUENCE [LARGE SCALE GENOMIC DNA]</scope>
    <source>
        <strain evidence="17">GS</strain>
    </source>
</reference>
<evidence type="ECO:0000256" key="3">
    <source>
        <dbReference type="ARBA" id="ARBA00015325"/>
    </source>
</evidence>
<dbReference type="CDD" id="cd19961">
    <property type="entry name" value="EcYidC-like_peri"/>
    <property type="match status" value="1"/>
</dbReference>
<feature type="transmembrane region" description="Helical" evidence="13">
    <location>
        <begin position="354"/>
        <end position="373"/>
    </location>
</feature>
<keyword evidence="5 13" id="KW-1003">Cell membrane</keyword>
<comment type="subcellular location">
    <subcellularLocation>
        <location evidence="1">Cell inner membrane</location>
        <topology evidence="1">Multi-pass membrane protein</topology>
    </subcellularLocation>
    <subcellularLocation>
        <location evidence="13">Cell membrane</location>
        <topology evidence="13">Multi-pass membrane protein</topology>
    </subcellularLocation>
</comment>
<dbReference type="PANTHER" id="PTHR12428">
    <property type="entry name" value="OXA1"/>
    <property type="match status" value="1"/>
</dbReference>
<dbReference type="GO" id="GO:0005886">
    <property type="term" value="C:plasma membrane"/>
    <property type="evidence" value="ECO:0007669"/>
    <property type="project" value="UniProtKB-SubCell"/>
</dbReference>
<comment type="caution">
    <text evidence="17">The sequence shown here is derived from an EMBL/GenBank/DDBJ whole genome shotgun (WGS) entry which is preliminary data.</text>
</comment>
<dbReference type="Proteomes" id="UP000316238">
    <property type="component" value="Unassembled WGS sequence"/>
</dbReference>
<feature type="domain" description="Membrane insertase YidC/Oxa/ALB C-terminal" evidence="15">
    <location>
        <begin position="354"/>
        <end position="544"/>
    </location>
</feature>
<feature type="transmembrane region" description="Helical" evidence="13">
    <location>
        <begin position="510"/>
        <end position="530"/>
    </location>
</feature>
<organism evidence="17 18">
    <name type="scientific">Candidatus Electronema aureum</name>
    <dbReference type="NCBI Taxonomy" id="2005002"/>
    <lineage>
        <taxon>Bacteria</taxon>
        <taxon>Pseudomonadati</taxon>
        <taxon>Thermodesulfobacteriota</taxon>
        <taxon>Desulfobulbia</taxon>
        <taxon>Desulfobulbales</taxon>
        <taxon>Desulfobulbaceae</taxon>
        <taxon>Candidatus Electronema</taxon>
    </lineage>
</organism>
<evidence type="ECO:0000256" key="2">
    <source>
        <dbReference type="ARBA" id="ARBA00010527"/>
    </source>
</evidence>
<dbReference type="PANTHER" id="PTHR12428:SF65">
    <property type="entry name" value="CYTOCHROME C OXIDASE ASSEMBLY PROTEIN COX18, MITOCHONDRIAL"/>
    <property type="match status" value="1"/>
</dbReference>
<feature type="domain" description="Membrane insertase YidC N-terminal" evidence="16">
    <location>
        <begin position="76"/>
        <end position="343"/>
    </location>
</feature>
<dbReference type="Pfam" id="PF02096">
    <property type="entry name" value="60KD_IMP"/>
    <property type="match status" value="1"/>
</dbReference>
<keyword evidence="10 13" id="KW-0143">Chaperone</keyword>
<feature type="region of interest" description="Disordered" evidence="14">
    <location>
        <begin position="41"/>
        <end position="60"/>
    </location>
</feature>
<evidence type="ECO:0000256" key="9">
    <source>
        <dbReference type="ARBA" id="ARBA00023136"/>
    </source>
</evidence>
<evidence type="ECO:0000256" key="10">
    <source>
        <dbReference type="ARBA" id="ARBA00023186"/>
    </source>
</evidence>
<evidence type="ECO:0000256" key="7">
    <source>
        <dbReference type="ARBA" id="ARBA00022927"/>
    </source>
</evidence>
<feature type="transmembrane region" description="Helical" evidence="13">
    <location>
        <begin position="464"/>
        <end position="489"/>
    </location>
</feature>
<keyword evidence="9 13" id="KW-0472">Membrane</keyword>
<evidence type="ECO:0000259" key="16">
    <source>
        <dbReference type="Pfam" id="PF14849"/>
    </source>
</evidence>
<dbReference type="EMBL" id="NQJD01000011">
    <property type="protein sequence ID" value="TAA75086.1"/>
    <property type="molecule type" value="Genomic_DNA"/>
</dbReference>
<protein>
    <recommendedName>
        <fullName evidence="3 13">Membrane protein insertase YidC</fullName>
    </recommendedName>
    <alternativeName>
        <fullName evidence="12 13">Foldase YidC</fullName>
    </alternativeName>
    <alternativeName>
        <fullName evidence="11 13">Membrane integrase YidC</fullName>
    </alternativeName>
    <alternativeName>
        <fullName evidence="13">Membrane protein YidC</fullName>
    </alternativeName>
</protein>
<evidence type="ECO:0000256" key="13">
    <source>
        <dbReference type="HAMAP-Rule" id="MF_01810"/>
    </source>
</evidence>
<name>A0A521G241_9BACT</name>
<dbReference type="PRINTS" id="PR00701">
    <property type="entry name" value="60KDINNERMP"/>
</dbReference>
<dbReference type="NCBIfam" id="NF002353">
    <property type="entry name" value="PRK01318.1-4"/>
    <property type="match status" value="1"/>
</dbReference>
<evidence type="ECO:0000256" key="8">
    <source>
        <dbReference type="ARBA" id="ARBA00022989"/>
    </source>
</evidence>
<evidence type="ECO:0000256" key="6">
    <source>
        <dbReference type="ARBA" id="ARBA00022692"/>
    </source>
</evidence>
<keyword evidence="6 13" id="KW-0812">Transmembrane</keyword>
<dbReference type="PRINTS" id="PR01900">
    <property type="entry name" value="YIDCPROTEIN"/>
</dbReference>
<dbReference type="NCBIfam" id="TIGR03592">
    <property type="entry name" value="yidC_oxa1_cterm"/>
    <property type="match status" value="1"/>
</dbReference>
<dbReference type="NCBIfam" id="TIGR03593">
    <property type="entry name" value="yidC_nterm"/>
    <property type="match status" value="1"/>
</dbReference>
<comment type="similarity">
    <text evidence="2 13">Belongs to the OXA1/ALB3/YidC family. Type 1 subfamily.</text>
</comment>
<comment type="subunit">
    <text evidence="13">Interacts with the Sec translocase complex via SecD. Specifically interacts with transmembrane segments of nascent integral membrane proteins during membrane integration.</text>
</comment>
<dbReference type="InterPro" id="IPR028055">
    <property type="entry name" value="YidC/Oxa/ALB_C"/>
</dbReference>
<keyword evidence="18" id="KW-1185">Reference proteome</keyword>
<accession>A0A521G241</accession>
<evidence type="ECO:0000256" key="11">
    <source>
        <dbReference type="ARBA" id="ARBA00033245"/>
    </source>
</evidence>